<dbReference type="Pfam" id="PF04833">
    <property type="entry name" value="COBRA"/>
    <property type="match status" value="1"/>
</dbReference>
<evidence type="ECO:0000256" key="6">
    <source>
        <dbReference type="ARBA" id="ARBA00023180"/>
    </source>
</evidence>
<evidence type="ECO:0000256" key="1">
    <source>
        <dbReference type="ARBA" id="ARBA00004236"/>
    </source>
</evidence>
<dbReference type="InterPro" id="IPR056900">
    <property type="entry name" value="COB_C"/>
</dbReference>
<keyword evidence="10" id="KW-1185">Reference proteome</keyword>
<dbReference type="EMBL" id="CM035435">
    <property type="protein sequence ID" value="KAH7289611.1"/>
    <property type="molecule type" value="Genomic_DNA"/>
</dbReference>
<dbReference type="PANTHER" id="PTHR31052">
    <property type="entry name" value="COBRA-LIKE PROTEIN 7"/>
    <property type="match status" value="1"/>
</dbReference>
<sequence>MNLFSSLTLILFLFPSIASGQSTSFDNVVSTCNDSVGILYTLQSLERSYPLEGNTADQAYAFTASLQIFNAGKEDLEGWQISIDYVHREILVDGGGALVADGSTFPYNASNGVNLTSAVVLKTGIETAMDTSQMGASYTIKGVEFGQNVTSLPTNITLLDVNYECSAPVTNVTLKTIRTCCKKINSTIMLSSSSYLPRYKGDVTILYDVLKASQNQYQAQVTLSNDSPTGRLDYWNLQWSWQNGEFIYSMRGATTLEQDQDSCIFGKGMVYYAGVDFSTVTSCQQRPTIIDLDQYKANDSTIGRLEYCCRNGTLLPAIQDPSKSKSVFQLIVYKLPPQNTNSTLISPPINWNLTGTFSSDYTCGQPRLVEPTLYVDDSISQRTESVVMSWQVTCNVTRTQVTPKCCVSFSAYNNQSVVPCKTCACSCASQSTCNRSAEALLIPVELATVPFVNRTQKTLAWAQLNNWAVPTVLPCPDNCGVSVNWHLVSDYTNGWSARMTIFNWQGLSFADWSAAVELSGSVFSGFQKAYSFNYTSPGNNTIFLYGLNQGLSYLNGIYDNYPGIQQSVLSFSLDAQNSNVSFRDFYPKKVFFDGNECALPDLLPSNDVGRLNLSLGTALVLALALYFGSLSIL</sequence>
<evidence type="ECO:0000256" key="4">
    <source>
        <dbReference type="ARBA" id="ARBA00022729"/>
    </source>
</evidence>
<proteinExistence type="inferred from homology"/>
<keyword evidence="4 7" id="KW-0732">Signal</keyword>
<evidence type="ECO:0000256" key="3">
    <source>
        <dbReference type="ARBA" id="ARBA00022475"/>
    </source>
</evidence>
<accession>A0A8T2R1J9</accession>
<gene>
    <name evidence="9" type="ORF">KP509_30G011700</name>
</gene>
<evidence type="ECO:0000256" key="5">
    <source>
        <dbReference type="ARBA" id="ARBA00023136"/>
    </source>
</evidence>
<name>A0A8T2R1J9_CERRI</name>
<keyword evidence="3" id="KW-1003">Cell membrane</keyword>
<protein>
    <recommendedName>
        <fullName evidence="8">COBRA C-terminal domain-containing protein</fullName>
    </recommendedName>
</protein>
<feature type="chain" id="PRO_5035937731" description="COBRA C-terminal domain-containing protein" evidence="7">
    <location>
        <begin position="21"/>
        <end position="633"/>
    </location>
</feature>
<feature type="domain" description="COBRA C-terminal" evidence="8">
    <location>
        <begin position="404"/>
        <end position="604"/>
    </location>
</feature>
<dbReference type="GO" id="GO:0005886">
    <property type="term" value="C:plasma membrane"/>
    <property type="evidence" value="ECO:0007669"/>
    <property type="project" value="UniProtKB-SubCell"/>
</dbReference>
<comment type="caution">
    <text evidence="9">The sequence shown here is derived from an EMBL/GenBank/DDBJ whole genome shotgun (WGS) entry which is preliminary data.</text>
</comment>
<evidence type="ECO:0000259" key="8">
    <source>
        <dbReference type="Pfam" id="PF25079"/>
    </source>
</evidence>
<comment type="similarity">
    <text evidence="2">Belongs to the COBRA family.</text>
</comment>
<keyword evidence="5" id="KW-0472">Membrane</keyword>
<comment type="subcellular location">
    <subcellularLocation>
        <location evidence="1">Cell membrane</location>
    </subcellularLocation>
</comment>
<dbReference type="OMA" id="TLSTCCV"/>
<dbReference type="Pfam" id="PF25079">
    <property type="entry name" value="COB_C"/>
    <property type="match status" value="1"/>
</dbReference>
<evidence type="ECO:0000313" key="9">
    <source>
        <dbReference type="EMBL" id="KAH7289611.1"/>
    </source>
</evidence>
<evidence type="ECO:0000256" key="7">
    <source>
        <dbReference type="SAM" id="SignalP"/>
    </source>
</evidence>
<dbReference type="OrthoDB" id="2014623at2759"/>
<keyword evidence="6" id="KW-0325">Glycoprotein</keyword>
<dbReference type="AlphaFoldDB" id="A0A8T2R1J9"/>
<dbReference type="PANTHER" id="PTHR31052:SF3">
    <property type="entry name" value="COBRA-LIKE PROTEIN 7"/>
    <property type="match status" value="1"/>
</dbReference>
<reference evidence="9" key="1">
    <citation type="submission" date="2021-08" db="EMBL/GenBank/DDBJ databases">
        <title>WGS assembly of Ceratopteris richardii.</title>
        <authorList>
            <person name="Marchant D.B."/>
            <person name="Chen G."/>
            <person name="Jenkins J."/>
            <person name="Shu S."/>
            <person name="Leebens-Mack J."/>
            <person name="Grimwood J."/>
            <person name="Schmutz J."/>
            <person name="Soltis P."/>
            <person name="Soltis D."/>
            <person name="Chen Z.-H."/>
        </authorList>
    </citation>
    <scope>NUCLEOTIDE SEQUENCE</scope>
    <source>
        <strain evidence="9">Whitten #5841</strain>
        <tissue evidence="9">Leaf</tissue>
    </source>
</reference>
<evidence type="ECO:0000313" key="10">
    <source>
        <dbReference type="Proteomes" id="UP000825935"/>
    </source>
</evidence>
<dbReference type="InterPro" id="IPR006918">
    <property type="entry name" value="COBRA_pln"/>
</dbReference>
<evidence type="ECO:0000256" key="2">
    <source>
        <dbReference type="ARBA" id="ARBA00005507"/>
    </source>
</evidence>
<dbReference type="Proteomes" id="UP000825935">
    <property type="component" value="Chromosome 30"/>
</dbReference>
<organism evidence="9 10">
    <name type="scientific">Ceratopteris richardii</name>
    <name type="common">Triangle waterfern</name>
    <dbReference type="NCBI Taxonomy" id="49495"/>
    <lineage>
        <taxon>Eukaryota</taxon>
        <taxon>Viridiplantae</taxon>
        <taxon>Streptophyta</taxon>
        <taxon>Embryophyta</taxon>
        <taxon>Tracheophyta</taxon>
        <taxon>Polypodiopsida</taxon>
        <taxon>Polypodiidae</taxon>
        <taxon>Polypodiales</taxon>
        <taxon>Pteridineae</taxon>
        <taxon>Pteridaceae</taxon>
        <taxon>Parkerioideae</taxon>
        <taxon>Ceratopteris</taxon>
    </lineage>
</organism>
<dbReference type="GO" id="GO:0010215">
    <property type="term" value="P:cellulose microfibril organization"/>
    <property type="evidence" value="ECO:0007669"/>
    <property type="project" value="InterPro"/>
</dbReference>
<feature type="signal peptide" evidence="7">
    <location>
        <begin position="1"/>
        <end position="20"/>
    </location>
</feature>